<evidence type="ECO:0000313" key="3">
    <source>
        <dbReference type="EMBL" id="CAK0813590.1"/>
    </source>
</evidence>
<feature type="region of interest" description="Disordered" evidence="2">
    <location>
        <begin position="1023"/>
        <end position="1077"/>
    </location>
</feature>
<reference evidence="3" key="1">
    <citation type="submission" date="2023-10" db="EMBL/GenBank/DDBJ databases">
        <authorList>
            <person name="Chen Y."/>
            <person name="Shah S."/>
            <person name="Dougan E. K."/>
            <person name="Thang M."/>
            <person name="Chan C."/>
        </authorList>
    </citation>
    <scope>NUCLEOTIDE SEQUENCE [LARGE SCALE GENOMIC DNA]</scope>
</reference>
<dbReference type="Gene3D" id="1.10.443.10">
    <property type="entry name" value="Intergrase catalytic core"/>
    <property type="match status" value="1"/>
</dbReference>
<feature type="compositionally biased region" description="Low complexity" evidence="2">
    <location>
        <begin position="1262"/>
        <end position="1275"/>
    </location>
</feature>
<feature type="compositionally biased region" description="Basic residues" evidence="2">
    <location>
        <begin position="1067"/>
        <end position="1077"/>
    </location>
</feature>
<organism evidence="3 4">
    <name type="scientific">Prorocentrum cordatum</name>
    <dbReference type="NCBI Taxonomy" id="2364126"/>
    <lineage>
        <taxon>Eukaryota</taxon>
        <taxon>Sar</taxon>
        <taxon>Alveolata</taxon>
        <taxon>Dinophyceae</taxon>
        <taxon>Prorocentrales</taxon>
        <taxon>Prorocentraceae</taxon>
        <taxon>Prorocentrum</taxon>
    </lineage>
</organism>
<feature type="region of interest" description="Disordered" evidence="2">
    <location>
        <begin position="1257"/>
        <end position="1290"/>
    </location>
</feature>
<comment type="caution">
    <text evidence="3">The sequence shown here is derived from an EMBL/GenBank/DDBJ whole genome shotgun (WGS) entry which is preliminary data.</text>
</comment>
<evidence type="ECO:0008006" key="5">
    <source>
        <dbReference type="Google" id="ProtNLM"/>
    </source>
</evidence>
<protein>
    <recommendedName>
        <fullName evidence="5">RNA-directed RNA polymerase</fullName>
    </recommendedName>
</protein>
<sequence length="1607" mass="176403">MARVTLDLPEPQVLIDFPDDAAGLRLDLNAHRVVALGRNCAFPAAQWNESYVFDNPVPDADLARIRQQAASLGQVLGQAAPAAPAAGGDAGVWRIADPSARSFGDEVPVQITSDPAAFITPGAPGDEDYLAGLVLIDNCWTFCQLVPDADREAWERALISGHKRGSRITGDVRDPVSGQRFVSFVESLGLQHAAAEPPFPLGGQRVTHEYMRTLRATGMEWVTHHLDFVHKSGVSPNSNITRCHRRLTDALHAFQQQDMLNLPSLVGVEVLVRYLVQIEMAVARNPRSPDFQDLDAVVASTVNEFGGLVLPEHSKYIAQIQKDEAFTLKQQRQWREEQAIMALNDLDAPLAAARRLASVLPANAAQASILQRIHQRVGAFGDPLGLDGDEALLSILKSKDIYSGRPTPVRPYEPHLLQFLDGGIRPLPIRSLAPVSMLPLINEPEKYILRSQSVLDGMVESGELPPVYPFWDVNLRRDPALRLDLFKKLMRIGLVGVRARRRARASIFFVGKKDGSLRMVIDGREPSSMHRRPPRTELGSAAALSGLCLDSDLLDARGDGYHGASADLRQGFYQMQWLEIGSWFCFDFPMAIRNFDTDCVYDEVAQTFVQVEPDTIVYPCFQGLAMGWSWSLHICNGITEDVTRIGISQALGISPECVRIVPERAPSARLAPGQLAGSSYVDNSNVVGSPRSLVNAALEGILREFERRGLSYHEVCYATQDLLCCGARFDFTAGRAVPQRERGWRLHRAVTALLDRGGCTPSAMEVRLGHVAHHFMLLRPALSVLSSWCRIVNSSHDYCRFDVEQLRKLNLVKALIPLAGVDLGAPWHPWACCSDASLWGYAVATSRVDPGELMDIGAYRERWRFLAVDRYADNPGDPPGFEVAIHADFAAGGDDDGLFAGLGPPPPGRGAPRRHRPARVEVEAAASPAGRGAIPALPDSALAAHRRATRSVAAHGCRVLSIGDNLSSMMAFEKGRCANPVLRQLACQSAARQIATGIQHYHRYSESKRSPTDYDPRAADRFELAPGQTQRGAARDLRSGPAGPPGQDGGAAGGPAHLDAPAGAGPHRLRAPPRSRRRPRHALELYAGCARLTAACLDEGLRCWVPVDISRGAWHDLTNKNAIRVIVRREVWHVHLGTPCAPFSQATPAHSRAKHFASGAGSVSFTVDLLRLCVRFGVNWSLENPSSSRLWQCSEVTAFLERHCHYFVNVHYCQYNCRCLKPTTLVTNLKPLQEWQPGQLDWGSSIAQAQAAERDRRRRFGQEGFRTSAAAPSSSRPRRPRSAIGLQGAAHNEVARSDFLARRRVKPLTQQHYGRAAAEVKRFAERHHYPQRAPAQRGQLMVDHLQGIFLAGDGIFAARTALYGYAFEEKINLRDASEFPQARLTLKGFSRAAPGEQRDPCPWEATLLVIDQCLSSPCPRQRLVGDAVAVAFDGNLRLSELLSVKACNVACLQHSATSAYPQVSISLMPAAPPDCPPSATTKSGELVRDLKRATPATRPLFPFTAREFEAAFRQAADAAGLQRLRLCPHALRRGGATVDFALKYRSLAEVQRHGRWKCAASVRRYEEAGRLTRQLAKMSRAQLSAASLVSKRLAAKASFDFGRTVSR</sequence>
<keyword evidence="1" id="KW-0233">DNA recombination</keyword>
<evidence type="ECO:0000256" key="1">
    <source>
        <dbReference type="ARBA" id="ARBA00023172"/>
    </source>
</evidence>
<evidence type="ECO:0000313" key="4">
    <source>
        <dbReference type="Proteomes" id="UP001189429"/>
    </source>
</evidence>
<gene>
    <name evidence="3" type="ORF">PCOR1329_LOCUS17457</name>
</gene>
<name>A0ABN9R5H4_9DINO</name>
<dbReference type="Proteomes" id="UP001189429">
    <property type="component" value="Unassembled WGS sequence"/>
</dbReference>
<dbReference type="SUPFAM" id="SSF56349">
    <property type="entry name" value="DNA breaking-rejoining enzymes"/>
    <property type="match status" value="1"/>
</dbReference>
<dbReference type="InterPro" id="IPR011010">
    <property type="entry name" value="DNA_brk_join_enz"/>
</dbReference>
<keyword evidence="4" id="KW-1185">Reference proteome</keyword>
<proteinExistence type="predicted"/>
<dbReference type="EMBL" id="CAUYUJ010005424">
    <property type="protein sequence ID" value="CAK0813590.1"/>
    <property type="molecule type" value="Genomic_DNA"/>
</dbReference>
<accession>A0ABN9R5H4</accession>
<evidence type="ECO:0000256" key="2">
    <source>
        <dbReference type="SAM" id="MobiDB-lite"/>
    </source>
</evidence>
<dbReference type="InterPro" id="IPR013762">
    <property type="entry name" value="Integrase-like_cat_sf"/>
</dbReference>